<dbReference type="EMBL" id="PHFW01000002">
    <property type="protein sequence ID" value="PQM27775.1"/>
    <property type="molecule type" value="Genomic_DNA"/>
</dbReference>
<feature type="domain" description="FecR N-terminal" evidence="2">
    <location>
        <begin position="17"/>
        <end position="56"/>
    </location>
</feature>
<dbReference type="InterPro" id="IPR012373">
    <property type="entry name" value="Ferrdict_sens_TM"/>
</dbReference>
<sequence>MMERRTAMKSAADIEETAAEWLVRREGAAWSDADQTAFDQWVAEETAHRIAVIRLETVWRKAGRLRASALGNGEAVAPPSAAVDDDLPVPRRRRWLWPAAIAASLALVSVPIYQSFNGAESYATAVGGFQRLPLADGSRVDLNTNSRLDVAYSKAVRRLDLEQGEAFFKVAKNAKRPFVVHAGAWRVTAVGTAFTVRMRGGDIDVVVTEGRVRIDPPAASGVAARPVFASAGQVATATGATPVVRPLDAAAIDMAMSWRDGLLIFERKPLGEVAAEFNRYNQVKLVVDPSATGVIVDGSFRATNVAGFLRLLKQGFGVESLPDGRTELVLKKI</sequence>
<dbReference type="Pfam" id="PF16220">
    <property type="entry name" value="DUF4880"/>
    <property type="match status" value="1"/>
</dbReference>
<dbReference type="PANTHER" id="PTHR30273">
    <property type="entry name" value="PERIPLASMIC SIGNAL SENSOR AND SIGMA FACTOR ACTIVATOR FECR-RELATED"/>
    <property type="match status" value="1"/>
</dbReference>
<dbReference type="Gene3D" id="2.60.120.1440">
    <property type="match status" value="1"/>
</dbReference>
<proteinExistence type="predicted"/>
<evidence type="ECO:0000313" key="4">
    <source>
        <dbReference type="Proteomes" id="UP000238954"/>
    </source>
</evidence>
<feature type="domain" description="FecR protein" evidence="1">
    <location>
        <begin position="122"/>
        <end position="213"/>
    </location>
</feature>
<accession>A0A2S8B5W1</accession>
<evidence type="ECO:0000259" key="2">
    <source>
        <dbReference type="Pfam" id="PF16220"/>
    </source>
</evidence>
<keyword evidence="3" id="KW-0418">Kinase</keyword>
<dbReference type="InterPro" id="IPR032623">
    <property type="entry name" value="FecR_N"/>
</dbReference>
<dbReference type="AlphaFoldDB" id="A0A2S8B5W1"/>
<evidence type="ECO:0000259" key="1">
    <source>
        <dbReference type="Pfam" id="PF04773"/>
    </source>
</evidence>
<dbReference type="PIRSF" id="PIRSF018266">
    <property type="entry name" value="FecR"/>
    <property type="match status" value="1"/>
</dbReference>
<evidence type="ECO:0000313" key="3">
    <source>
        <dbReference type="EMBL" id="PQM27775.1"/>
    </source>
</evidence>
<dbReference type="GO" id="GO:0016301">
    <property type="term" value="F:kinase activity"/>
    <property type="evidence" value="ECO:0007669"/>
    <property type="project" value="UniProtKB-KW"/>
</dbReference>
<dbReference type="InterPro" id="IPR006860">
    <property type="entry name" value="FecR"/>
</dbReference>
<name>A0A2S8B5W1_9SPHN</name>
<protein>
    <submittedName>
        <fullName evidence="3">Histidine kinase</fullName>
    </submittedName>
</protein>
<organism evidence="3 4">
    <name type="scientific">Sphingopyxis lindanitolerans</name>
    <dbReference type="NCBI Taxonomy" id="2054227"/>
    <lineage>
        <taxon>Bacteria</taxon>
        <taxon>Pseudomonadati</taxon>
        <taxon>Pseudomonadota</taxon>
        <taxon>Alphaproteobacteria</taxon>
        <taxon>Sphingomonadales</taxon>
        <taxon>Sphingomonadaceae</taxon>
        <taxon>Sphingopyxis</taxon>
    </lineage>
</organism>
<dbReference type="GO" id="GO:0016989">
    <property type="term" value="F:sigma factor antagonist activity"/>
    <property type="evidence" value="ECO:0007669"/>
    <property type="project" value="TreeGrafter"/>
</dbReference>
<keyword evidence="4" id="KW-1185">Reference proteome</keyword>
<gene>
    <name evidence="3" type="ORF">CVO77_04205</name>
</gene>
<reference evidence="4" key="1">
    <citation type="submission" date="2017-11" db="EMBL/GenBank/DDBJ databases">
        <title>The complete genome sequence of Sphingopyxis pomeranensis sp. nov. strain WS5A3p.</title>
        <authorList>
            <person name="Kaminski M.A."/>
        </authorList>
    </citation>
    <scope>NUCLEOTIDE SEQUENCE [LARGE SCALE GENOMIC DNA]</scope>
    <source>
        <strain evidence="4">WS5A3p</strain>
    </source>
</reference>
<dbReference type="Proteomes" id="UP000238954">
    <property type="component" value="Chromosome"/>
</dbReference>
<comment type="caution">
    <text evidence="3">The sequence shown here is derived from an EMBL/GenBank/DDBJ whole genome shotgun (WGS) entry which is preliminary data.</text>
</comment>
<dbReference type="Pfam" id="PF04773">
    <property type="entry name" value="FecR"/>
    <property type="match status" value="1"/>
</dbReference>
<keyword evidence="3" id="KW-0808">Transferase</keyword>
<dbReference type="PANTHER" id="PTHR30273:SF2">
    <property type="entry name" value="PROTEIN FECR"/>
    <property type="match status" value="1"/>
</dbReference>
<dbReference type="Gene3D" id="3.55.50.30">
    <property type="match status" value="1"/>
</dbReference>